<gene>
    <name evidence="2" type="ORF">SCAZ3_10005</name>
</gene>
<protein>
    <submittedName>
        <fullName evidence="2">Uncharacterized protein</fullName>
    </submittedName>
</protein>
<accession>A0AAV3FUD7</accession>
<name>A0AAV3FUD7_STRCB</name>
<proteinExistence type="predicted"/>
<comment type="caution">
    <text evidence="2">The sequence shown here is derived from an EMBL/GenBank/DDBJ whole genome shotgun (WGS) entry which is preliminary data.</text>
</comment>
<dbReference type="AlphaFoldDB" id="A0AAV3FUD7"/>
<feature type="transmembrane region" description="Helical" evidence="1">
    <location>
        <begin position="117"/>
        <end position="140"/>
    </location>
</feature>
<reference evidence="2 3" key="1">
    <citation type="journal article" date="2012" name="PLoS ONE">
        <title>Gene Repertoire Evolution of Streptococcus pyogenes Inferred from Phylogenomic Analysis with Streptococcus canis and Streptococcus dysgalactiae.</title>
        <authorList>
            <person name="Lefebure T."/>
            <person name="Richards V.P."/>
            <person name="Lang P."/>
            <person name="Pavinski-Bitar P."/>
            <person name="Stanhope M.J."/>
        </authorList>
    </citation>
    <scope>NUCLEOTIDE SEQUENCE [LARGE SCALE GENOMIC DNA]</scope>
    <source>
        <strain evidence="2 3">FSL Z3-227</strain>
    </source>
</reference>
<evidence type="ECO:0000313" key="2">
    <source>
        <dbReference type="EMBL" id="EIQ82686.1"/>
    </source>
</evidence>
<dbReference type="RefSeq" id="WP_003045318.1">
    <property type="nucleotide sequence ID" value="NZ_AIDX01000001.2"/>
</dbReference>
<evidence type="ECO:0000256" key="1">
    <source>
        <dbReference type="SAM" id="Phobius"/>
    </source>
</evidence>
<keyword evidence="1" id="KW-0812">Transmembrane</keyword>
<organism evidence="2 3">
    <name type="scientific">Streptococcus canis FSL Z3-227</name>
    <dbReference type="NCBI Taxonomy" id="482234"/>
    <lineage>
        <taxon>Bacteria</taxon>
        <taxon>Bacillati</taxon>
        <taxon>Bacillota</taxon>
        <taxon>Bacilli</taxon>
        <taxon>Lactobacillales</taxon>
        <taxon>Streptococcaceae</taxon>
        <taxon>Streptococcus</taxon>
    </lineage>
</organism>
<keyword evidence="1" id="KW-0472">Membrane</keyword>
<dbReference type="Proteomes" id="UP000004423">
    <property type="component" value="Unassembled WGS sequence"/>
</dbReference>
<dbReference type="EMBL" id="AIDX01000001">
    <property type="protein sequence ID" value="EIQ82686.1"/>
    <property type="molecule type" value="Genomic_DNA"/>
</dbReference>
<feature type="transmembrane region" description="Helical" evidence="1">
    <location>
        <begin position="25"/>
        <end position="48"/>
    </location>
</feature>
<sequence>MTEDTKIEMKDKIDWLGLFVNGLVYLIKGLIFLVSTPIFLGMWLLNFLKSILGTVIMWCLGKFVMVLIFGGVLTLISYINESWLSQEKIDTLAEGFSYHILGKASYSGYPLDAWGMFSYPTIEITLIIILAVVTATMMTIDPDRI</sequence>
<feature type="transmembrane region" description="Helical" evidence="1">
    <location>
        <begin position="55"/>
        <end position="79"/>
    </location>
</feature>
<keyword evidence="1" id="KW-1133">Transmembrane helix</keyword>
<evidence type="ECO:0000313" key="3">
    <source>
        <dbReference type="Proteomes" id="UP000004423"/>
    </source>
</evidence>